<name>A0A1H4Z666_STRMJ</name>
<keyword evidence="3" id="KW-1185">Reference proteome</keyword>
<dbReference type="AlphaFoldDB" id="A0A1H4Z666"/>
<proteinExistence type="predicted"/>
<reference evidence="3" key="1">
    <citation type="submission" date="2016-10" db="EMBL/GenBank/DDBJ databases">
        <authorList>
            <person name="Varghese N."/>
            <person name="Submissions S."/>
        </authorList>
    </citation>
    <scope>NUCLEOTIDE SEQUENCE [LARGE SCALE GENOMIC DNA]</scope>
    <source>
        <strain evidence="3">DSM 40318</strain>
    </source>
</reference>
<accession>A0A1H4Z666</accession>
<dbReference type="EMBL" id="FNST01000002">
    <property type="protein sequence ID" value="SED25098.1"/>
    <property type="molecule type" value="Genomic_DNA"/>
</dbReference>
<feature type="compositionally biased region" description="Basic residues" evidence="1">
    <location>
        <begin position="72"/>
        <end position="91"/>
    </location>
</feature>
<gene>
    <name evidence="2" type="ORF">SAMN04490356_7628</name>
</gene>
<sequence length="336" mass="36348">MMVFASTPLWVRNAATAMSSVSMGTRSPCASPLKEGPGATGLMGWAMEMLAVRAVNRSPETNSARPPSAIRCPRRRGRRRRFGGRPARSTRRGKEPVLQVGTVHEQQFAQVARLPAAADLPHQRVVPVRVRHGRDRAGGVDGGRQLARFAQAGGDRLLDHHVEPGLDHGTRVADVGGIGRADVHDVRPCLQQLGQTRITGRDAPPLRGFQGPVNNAGHGYRAAVEEGEEESAMASPPWANCGSGRTWATARHGSSASVSFRGRPIRRQRDTWSSMNTYSAARRASKPEVTLRPTDALRHGGGRPGHRTHFIPCARDPLERIPCRGAGGLRCQGLRD</sequence>
<feature type="region of interest" description="Disordered" evidence="1">
    <location>
        <begin position="56"/>
        <end position="95"/>
    </location>
</feature>
<organism evidence="2 3">
    <name type="scientific">Streptomyces melanosporofaciens</name>
    <dbReference type="NCBI Taxonomy" id="67327"/>
    <lineage>
        <taxon>Bacteria</taxon>
        <taxon>Bacillati</taxon>
        <taxon>Actinomycetota</taxon>
        <taxon>Actinomycetes</taxon>
        <taxon>Kitasatosporales</taxon>
        <taxon>Streptomycetaceae</taxon>
        <taxon>Streptomyces</taxon>
        <taxon>Streptomyces violaceusniger group</taxon>
    </lineage>
</organism>
<evidence type="ECO:0000313" key="3">
    <source>
        <dbReference type="Proteomes" id="UP000198609"/>
    </source>
</evidence>
<evidence type="ECO:0000256" key="1">
    <source>
        <dbReference type="SAM" id="MobiDB-lite"/>
    </source>
</evidence>
<evidence type="ECO:0000313" key="2">
    <source>
        <dbReference type="EMBL" id="SED25098.1"/>
    </source>
</evidence>
<protein>
    <submittedName>
        <fullName evidence="2">Uncharacterized protein</fullName>
    </submittedName>
</protein>
<dbReference type="Proteomes" id="UP000198609">
    <property type="component" value="Unassembled WGS sequence"/>
</dbReference>